<dbReference type="PIRSF" id="PIRSF017082">
    <property type="entry name" value="YflP"/>
    <property type="match status" value="1"/>
</dbReference>
<name>A0A5C4VMR7_9ACTN</name>
<comment type="similarity">
    <text evidence="1">Belongs to the UPF0065 (bug) family.</text>
</comment>
<evidence type="ECO:0000313" key="2">
    <source>
        <dbReference type="EMBL" id="KAB8189627.1"/>
    </source>
</evidence>
<dbReference type="CDD" id="cd07012">
    <property type="entry name" value="PBP2_Bug_TTT"/>
    <property type="match status" value="1"/>
</dbReference>
<dbReference type="PROSITE" id="PS51257">
    <property type="entry name" value="PROKAR_LIPOPROTEIN"/>
    <property type="match status" value="1"/>
</dbReference>
<gene>
    <name evidence="2" type="ORF">FH608_039255</name>
</gene>
<protein>
    <submittedName>
        <fullName evidence="2">Tripartite tricarboxylate transporter substrate binding protein</fullName>
    </submittedName>
</protein>
<proteinExistence type="inferred from homology"/>
<dbReference type="Pfam" id="PF03401">
    <property type="entry name" value="TctC"/>
    <property type="match status" value="1"/>
</dbReference>
<dbReference type="AlphaFoldDB" id="A0A5C4VMR7"/>
<comment type="caution">
    <text evidence="2">The sequence shown here is derived from an EMBL/GenBank/DDBJ whole genome shotgun (WGS) entry which is preliminary data.</text>
</comment>
<reference evidence="2 3" key="1">
    <citation type="submission" date="2019-10" db="EMBL/GenBank/DDBJ databases">
        <title>Nonomuraea sp. nov., isolated from Phyllanthus amarus.</title>
        <authorList>
            <person name="Klykleung N."/>
            <person name="Tanasupawat S."/>
        </authorList>
    </citation>
    <scope>NUCLEOTIDE SEQUENCE [LARGE SCALE GENOMIC DNA]</scope>
    <source>
        <strain evidence="2 3">PA1-10</strain>
    </source>
</reference>
<keyword evidence="3" id="KW-1185">Reference proteome</keyword>
<dbReference type="Proteomes" id="UP000312512">
    <property type="component" value="Unassembled WGS sequence"/>
</dbReference>
<accession>A0A5C4VMR7</accession>
<dbReference type="RefSeq" id="WP_139635485.1">
    <property type="nucleotide sequence ID" value="NZ_CP045572.1"/>
</dbReference>
<dbReference type="SUPFAM" id="SSF53850">
    <property type="entry name" value="Periplasmic binding protein-like II"/>
    <property type="match status" value="1"/>
</dbReference>
<evidence type="ECO:0000256" key="1">
    <source>
        <dbReference type="ARBA" id="ARBA00006987"/>
    </source>
</evidence>
<sequence length="328" mass="33412">MVVFRRTAPATVLLGAVLIASAACAGDRTPAGSAEAEKYPSKDIHLIVHAAAGGASDMTARALATELEKDLGRSIVVENRPGASGSTAMKFLASAEPDGYTLGYLPVEVSMLGHRGYEVKPGNYTMLGQVVNVPAVVVVPADSPNKSLDDLIKAAKSKPDEVSVANSGPGSIWEAATTLLGNQAGVGFKPVPFDGGAPAVAAAAGDKVDAAVAGVSEVAPSVKDGRVRALAVLDAERSKELPDVPTGKEEGHDITVGGWGGIGAPAGLPQPVAQRLRDAVSKAAQAPGFTQTLTNAGAVPTYRSAEEFASFAEQEYTRFADVLQPSGS</sequence>
<evidence type="ECO:0000313" key="3">
    <source>
        <dbReference type="Proteomes" id="UP000312512"/>
    </source>
</evidence>
<dbReference type="PANTHER" id="PTHR42928:SF5">
    <property type="entry name" value="BLR1237 PROTEIN"/>
    <property type="match status" value="1"/>
</dbReference>
<dbReference type="Gene3D" id="3.40.190.150">
    <property type="entry name" value="Bordetella uptake gene, domain 1"/>
    <property type="match status" value="1"/>
</dbReference>
<dbReference type="Gene3D" id="3.40.190.10">
    <property type="entry name" value="Periplasmic binding protein-like II"/>
    <property type="match status" value="1"/>
</dbReference>
<dbReference type="PANTHER" id="PTHR42928">
    <property type="entry name" value="TRICARBOXYLATE-BINDING PROTEIN"/>
    <property type="match status" value="1"/>
</dbReference>
<accession>A0A5P9YZC5</accession>
<dbReference type="OrthoDB" id="8627412at2"/>
<dbReference type="InterPro" id="IPR042100">
    <property type="entry name" value="Bug_dom1"/>
</dbReference>
<dbReference type="InterPro" id="IPR005064">
    <property type="entry name" value="BUG"/>
</dbReference>
<dbReference type="EMBL" id="VDLX02000019">
    <property type="protein sequence ID" value="KAB8189627.1"/>
    <property type="molecule type" value="Genomic_DNA"/>
</dbReference>
<organism evidence="2 3">
    <name type="scientific">Nonomuraea phyllanthi</name>
    <dbReference type="NCBI Taxonomy" id="2219224"/>
    <lineage>
        <taxon>Bacteria</taxon>
        <taxon>Bacillati</taxon>
        <taxon>Actinomycetota</taxon>
        <taxon>Actinomycetes</taxon>
        <taxon>Streptosporangiales</taxon>
        <taxon>Streptosporangiaceae</taxon>
        <taxon>Nonomuraea</taxon>
    </lineage>
</organism>